<proteinExistence type="predicted"/>
<dbReference type="RefSeq" id="WP_144747503.1">
    <property type="nucleotide sequence ID" value="NZ_VMNW02000034.1"/>
</dbReference>
<dbReference type="EMBL" id="VMNW02000034">
    <property type="protein sequence ID" value="KAA9158558.1"/>
    <property type="molecule type" value="Genomic_DNA"/>
</dbReference>
<dbReference type="InterPro" id="IPR011990">
    <property type="entry name" value="TPR-like_helical_dom_sf"/>
</dbReference>
<dbReference type="OrthoDB" id="3206999at2"/>
<protein>
    <submittedName>
        <fullName evidence="2">CHAT domain-containing protein</fullName>
    </submittedName>
</protein>
<reference evidence="2" key="1">
    <citation type="submission" date="2019-09" db="EMBL/GenBank/DDBJ databases">
        <authorList>
            <person name="Teo W.F.A."/>
            <person name="Duangmal K."/>
        </authorList>
    </citation>
    <scope>NUCLEOTIDE SEQUENCE [LARGE SCALE GENOMIC DNA]</scope>
    <source>
        <strain evidence="2">K81G1</strain>
    </source>
</reference>
<dbReference type="SUPFAM" id="SSF48452">
    <property type="entry name" value="TPR-like"/>
    <property type="match status" value="1"/>
</dbReference>
<evidence type="ECO:0000313" key="2">
    <source>
        <dbReference type="EMBL" id="KAA9158558.1"/>
    </source>
</evidence>
<dbReference type="Proteomes" id="UP000319769">
    <property type="component" value="Unassembled WGS sequence"/>
</dbReference>
<feature type="domain" description="CHAT" evidence="1">
    <location>
        <begin position="1064"/>
        <end position="1346"/>
    </location>
</feature>
<dbReference type="Gene3D" id="1.25.40.10">
    <property type="entry name" value="Tetratricopeptide repeat domain"/>
    <property type="match status" value="3"/>
</dbReference>
<dbReference type="SUPFAM" id="SSF81901">
    <property type="entry name" value="HCP-like"/>
    <property type="match status" value="1"/>
</dbReference>
<gene>
    <name evidence="2" type="ORF">FPZ12_022210</name>
</gene>
<evidence type="ECO:0000259" key="1">
    <source>
        <dbReference type="Pfam" id="PF12770"/>
    </source>
</evidence>
<name>A0A5N0V015_9PSEU</name>
<accession>A0A5N0V015</accession>
<dbReference type="Pfam" id="PF12770">
    <property type="entry name" value="CHAT"/>
    <property type="match status" value="1"/>
</dbReference>
<sequence length="1347" mass="145480">MTRRDELTELLAGFVGRIRESGDPAQAFAPAVTSLAADLARSMDETAPDNVEAWYVLGWLRWLQAEALTGEERQAAAGNALGLLLPAASLLGRAEFPAPLLPALGDEIMPQLAAMIGQASRAGNTAMLSEAVVIFGHVLAATYEDNPDLPQRLSLFGAALMTRFQLAGDERDLESALSALRDAVRLGARDRGLDTYLLNLCATLKLRHGRNGDPADLDEAIEVGRRAVAASEERDKLVAALTNLNSVLLTRFARTARREDLTEGTDTIRRAIATARPDDPNRPAMLNNLAEALRESFAHGGPASDLDEALRAARLAVQTGEGSLDAPMFASNLQRILRSKVEVGGSAEETDELISLLRKAVAADPDNSALATDFGYQLVRRNAAGDLDEAAALARRAVALTDSGEVHVLALVLLDRALSLGAPERLDEVIATRRAIVGTLPADDDGLSESLTSLAYVLLDRFKRTEDPRDLAEAEERVRAAFEVARTETDRAYCLSDICGVLFARYTHEGKREALDEAAAVARGVADQPLPPGVLLNLAHLLERRGQAAAELDDLDAAIALVRRAAAATAEGRETPPRVYIQLRASDIWSAPMAEEALGHREVLQLLGAYLLRRFEWTNVAADADALVDVRRQLVATADGANQAAGFASLSYALKARFLVSGNHSDLDEAVETGRRALALEPENGLFLVSLSDTGRIRFEHGGDKADLDEAIEMGRRATALPLKGSNRAQAWVNLSVLLRTRFARDRFPADIDDAVDAGRRALEFADEEDYDRPNWMLSYAEALITRFRRDARRAERSTEMEADRAEAIRVASRLAGRATASPRARIRGAKIGAWLAVEERVPGTEDLKTAADLLETAVHLIPEVAPRSMRRREQHGALELAEGFTDDAAAMALLAEDRSPEERAQRALSLLEAGRAVLLSQLLDTRGDLTDLRDARPELAARFTGLRELLDADDENADRIALAGELAATLREIRNVDGFGTFALPPGPAELRAAAAEGPIVTLNLAHGGHALLLTTEGVTALPLPGLTASAVIDQINTFHVALREAYDPDADRAAAQTVLSDVLKWLWDNVTGPVLDELGYHGTPADGEPWPRCWWAPGGYFSLLPLHAAGHHDDAGGRTVMDRVVSSYTPTIRSLRHARRRPSAERPCRSLIVAMPSTPGLSELRNVRAEAELLTGILPGAITLTEPEREQVLAELPRHAIAHFACHGSYDVENPAAGRLLLRDHERNPLTVGDFNAVNLDGARLAYLSACHTAVNISDTLLDEAMHLAGAVQAAGFPQVIGTLWELDDEVAVEITGDFYRGLAEPGGALDPGRAARSLHRAVRAQRDLYPATPSLWASHLHFGA</sequence>
<dbReference type="InterPro" id="IPR024983">
    <property type="entry name" value="CHAT_dom"/>
</dbReference>
<keyword evidence="3" id="KW-1185">Reference proteome</keyword>
<evidence type="ECO:0000313" key="3">
    <source>
        <dbReference type="Proteomes" id="UP000319769"/>
    </source>
</evidence>
<comment type="caution">
    <text evidence="2">The sequence shown here is derived from an EMBL/GenBank/DDBJ whole genome shotgun (WGS) entry which is preliminary data.</text>
</comment>
<organism evidence="2 3">
    <name type="scientific">Amycolatopsis acidicola</name>
    <dbReference type="NCBI Taxonomy" id="2596893"/>
    <lineage>
        <taxon>Bacteria</taxon>
        <taxon>Bacillati</taxon>
        <taxon>Actinomycetota</taxon>
        <taxon>Actinomycetes</taxon>
        <taxon>Pseudonocardiales</taxon>
        <taxon>Pseudonocardiaceae</taxon>
        <taxon>Amycolatopsis</taxon>
    </lineage>
</organism>